<dbReference type="InterPro" id="IPR036390">
    <property type="entry name" value="WH_DNA-bd_sf"/>
</dbReference>
<reference evidence="10" key="1">
    <citation type="submission" date="2021-12" db="EMBL/GenBank/DDBJ databases">
        <authorList>
            <person name="King R."/>
        </authorList>
    </citation>
    <scope>NUCLEOTIDE SEQUENCE</scope>
</reference>
<comment type="similarity">
    <text evidence="1 7">Belongs to the VPS36 family.</text>
</comment>
<dbReference type="GO" id="GO:0043130">
    <property type="term" value="F:ubiquitin binding"/>
    <property type="evidence" value="ECO:0007669"/>
    <property type="project" value="UniProtKB-UniRule"/>
</dbReference>
<evidence type="ECO:0000256" key="1">
    <source>
        <dbReference type="ARBA" id="ARBA00009697"/>
    </source>
</evidence>
<dbReference type="PANTHER" id="PTHR13128:SF12">
    <property type="entry name" value="VACUOLAR PROTEIN-SORTING-ASSOCIATED PROTEIN 36"/>
    <property type="match status" value="1"/>
</dbReference>
<dbReference type="GO" id="GO:0031902">
    <property type="term" value="C:late endosome membrane"/>
    <property type="evidence" value="ECO:0007669"/>
    <property type="project" value="UniProtKB-UniRule"/>
</dbReference>
<evidence type="ECO:0000256" key="7">
    <source>
        <dbReference type="RuleBase" id="RU367095"/>
    </source>
</evidence>
<dbReference type="CDD" id="cd13226">
    <property type="entry name" value="PH-GRAM-like_Eap45"/>
    <property type="match status" value="1"/>
</dbReference>
<keyword evidence="11" id="KW-1185">Reference proteome</keyword>
<feature type="compositionally biased region" description="Polar residues" evidence="8">
    <location>
        <begin position="144"/>
        <end position="159"/>
    </location>
</feature>
<keyword evidence="5 7" id="KW-0653">Protein transport</keyword>
<evidence type="ECO:0000256" key="3">
    <source>
        <dbReference type="ARBA" id="ARBA00022448"/>
    </source>
</evidence>
<comment type="subunit">
    <text evidence="7">Component of the endosomal sorting complex required for transport II (ESCRT-II).</text>
</comment>
<dbReference type="Gene3D" id="2.30.29.30">
    <property type="entry name" value="Pleckstrin-homology domain (PH domain)/Phosphotyrosine-binding domain (PTB)"/>
    <property type="match status" value="1"/>
</dbReference>
<dbReference type="SUPFAM" id="SSF50729">
    <property type="entry name" value="PH domain-like"/>
    <property type="match status" value="1"/>
</dbReference>
<evidence type="ECO:0000256" key="6">
    <source>
        <dbReference type="ARBA" id="ARBA00030114"/>
    </source>
</evidence>
<proteinExistence type="inferred from homology"/>
<dbReference type="Pfam" id="PF04157">
    <property type="entry name" value="EAP30"/>
    <property type="match status" value="1"/>
</dbReference>
<dbReference type="InterPro" id="IPR021648">
    <property type="entry name" value="GLUE_dom"/>
</dbReference>
<dbReference type="InterPro" id="IPR036388">
    <property type="entry name" value="WH-like_DNA-bd_sf"/>
</dbReference>
<dbReference type="FunFam" id="1.10.10.10:FF:000416">
    <property type="entry name" value="Vacuolar protein-sorting-associated protein 36"/>
    <property type="match status" value="1"/>
</dbReference>
<dbReference type="PROSITE" id="PS51495">
    <property type="entry name" value="GLUE"/>
    <property type="match status" value="1"/>
</dbReference>
<dbReference type="InterPro" id="IPR011993">
    <property type="entry name" value="PH-like_dom_sf"/>
</dbReference>
<name>A0A9P0G007_CHRIL</name>
<dbReference type="FunFam" id="1.10.10.10:FF:000170">
    <property type="entry name" value="Vacuolar protein-sorting-associated protein 36"/>
    <property type="match status" value="1"/>
</dbReference>
<keyword evidence="7" id="KW-0967">Endosome</keyword>
<sequence length="405" mass="45047">MDRFEYIEARLFEGENYLKRDKNVKIYDGDDKTQFVDGEVVLTTHRILWGKPGDIPRGLVCLSLHLYYVFCIEEESGGVFGLGGPKRIILHLGPALPGKRPGPAVVSPFHFVKFSFKDGIDQAFYKALTDAVAAKVWERPTPMASPQSPLTATSPNASPKPSVMPVNSKIRSGIVGIERSIEEQHRQTDESITVAFQDLRKLMEKAKDMVAISKNISNKIRDKQGDISEDDTVRFKSYLMSLGIDDPVTRDAFRSDSDYYLGLAQQISDMMVAVLMDTGGIMSLADVWCRVNRARGLELISPEDLLNACKLLQTIGAPMSLRKFPSGACVLQLNSHQDEEIAKTTNELLEANGSLTPEKLSQIAKVSVLLARERLFTTERLGLACRDESIEGLAFYPNLFLREGL</sequence>
<dbReference type="AlphaFoldDB" id="A0A9P0G007"/>
<evidence type="ECO:0000256" key="8">
    <source>
        <dbReference type="SAM" id="MobiDB-lite"/>
    </source>
</evidence>
<gene>
    <name evidence="10" type="ORF">CINC_LOCUS13012</name>
</gene>
<feature type="region of interest" description="Disordered" evidence="8">
    <location>
        <begin position="142"/>
        <end position="165"/>
    </location>
</feature>
<evidence type="ECO:0000256" key="2">
    <source>
        <dbReference type="ARBA" id="ARBA00017953"/>
    </source>
</evidence>
<evidence type="ECO:0000259" key="9">
    <source>
        <dbReference type="PROSITE" id="PS51495"/>
    </source>
</evidence>
<dbReference type="SUPFAM" id="SSF46785">
    <property type="entry name" value="Winged helix' DNA-binding domain"/>
    <property type="match status" value="2"/>
</dbReference>
<dbReference type="Pfam" id="PF11605">
    <property type="entry name" value="Vps36_ESCRT-II"/>
    <property type="match status" value="1"/>
</dbReference>
<keyword evidence="3 7" id="KW-0813">Transport</keyword>
<dbReference type="GO" id="GO:0043328">
    <property type="term" value="P:protein transport to vacuole involved in ubiquitin-dependent protein catabolic process via the multivesicular body sorting pathway"/>
    <property type="evidence" value="ECO:0007669"/>
    <property type="project" value="UniProtKB-UniRule"/>
</dbReference>
<keyword evidence="4 7" id="KW-0963">Cytoplasm</keyword>
<evidence type="ECO:0000256" key="5">
    <source>
        <dbReference type="ARBA" id="ARBA00022927"/>
    </source>
</evidence>
<dbReference type="Gene3D" id="6.10.140.260">
    <property type="match status" value="1"/>
</dbReference>
<evidence type="ECO:0000256" key="4">
    <source>
        <dbReference type="ARBA" id="ARBA00022490"/>
    </source>
</evidence>
<protein>
    <recommendedName>
        <fullName evidence="2 7">Vacuolar protein-sorting-associated protein 36</fullName>
    </recommendedName>
    <alternativeName>
        <fullName evidence="6 7">ESCRT-II complex subunit VPS36</fullName>
    </alternativeName>
</protein>
<dbReference type="GO" id="GO:0032266">
    <property type="term" value="F:phosphatidylinositol-3-phosphate binding"/>
    <property type="evidence" value="ECO:0007669"/>
    <property type="project" value="UniProtKB-UniRule"/>
</dbReference>
<dbReference type="Proteomes" id="UP001154114">
    <property type="component" value="Chromosome 9"/>
</dbReference>
<comment type="function">
    <text evidence="7">Component of the ESCRT-II complex (endosomal sorting complex required for transport II), which is required for multivesicular body (MVB) formation and sorting of endosomal cargo proteins into MVBs.</text>
</comment>
<dbReference type="PANTHER" id="PTHR13128">
    <property type="entry name" value="VACUOLAR PROTEIN-SORTING-ASSOCIATED PROTEIN 36"/>
    <property type="match status" value="1"/>
</dbReference>
<dbReference type="GO" id="GO:0000814">
    <property type="term" value="C:ESCRT II complex"/>
    <property type="evidence" value="ECO:0007669"/>
    <property type="project" value="UniProtKB-UniRule"/>
</dbReference>
<dbReference type="Gene3D" id="1.10.10.10">
    <property type="entry name" value="Winged helix-like DNA-binding domain superfamily/Winged helix DNA-binding domain"/>
    <property type="match status" value="2"/>
</dbReference>
<dbReference type="InterPro" id="IPR037855">
    <property type="entry name" value="Vps36"/>
</dbReference>
<comment type="subcellular location">
    <subcellularLocation>
        <location evidence="7">Cytoplasm</location>
    </subcellularLocation>
    <subcellularLocation>
        <location evidence="7">Endosome</location>
    </subcellularLocation>
</comment>
<dbReference type="EMBL" id="LR824012">
    <property type="protein sequence ID" value="CAH0628770.1"/>
    <property type="molecule type" value="Genomic_DNA"/>
</dbReference>
<accession>A0A9P0G007</accession>
<evidence type="ECO:0000313" key="10">
    <source>
        <dbReference type="EMBL" id="CAH0628770.1"/>
    </source>
</evidence>
<evidence type="ECO:0000313" key="11">
    <source>
        <dbReference type="Proteomes" id="UP001154114"/>
    </source>
</evidence>
<dbReference type="OrthoDB" id="271448at2759"/>
<organism evidence="10 11">
    <name type="scientific">Chrysodeixis includens</name>
    <name type="common">Soybean looper</name>
    <name type="synonym">Pseudoplusia includens</name>
    <dbReference type="NCBI Taxonomy" id="689277"/>
    <lineage>
        <taxon>Eukaryota</taxon>
        <taxon>Metazoa</taxon>
        <taxon>Ecdysozoa</taxon>
        <taxon>Arthropoda</taxon>
        <taxon>Hexapoda</taxon>
        <taxon>Insecta</taxon>
        <taxon>Pterygota</taxon>
        <taxon>Neoptera</taxon>
        <taxon>Endopterygota</taxon>
        <taxon>Lepidoptera</taxon>
        <taxon>Glossata</taxon>
        <taxon>Ditrysia</taxon>
        <taxon>Noctuoidea</taxon>
        <taxon>Noctuidae</taxon>
        <taxon>Plusiinae</taxon>
        <taxon>Chrysodeixis</taxon>
    </lineage>
</organism>
<dbReference type="InterPro" id="IPR040608">
    <property type="entry name" value="Snf8/Vps36"/>
</dbReference>
<feature type="domain" description="GLUE N-terminal" evidence="9">
    <location>
        <begin position="1"/>
        <end position="144"/>
    </location>
</feature>